<dbReference type="RefSeq" id="WP_311668298.1">
    <property type="nucleotide sequence ID" value="NZ_JAVREO010000010.1"/>
</dbReference>
<feature type="compositionally biased region" description="Acidic residues" evidence="1">
    <location>
        <begin position="428"/>
        <end position="439"/>
    </location>
</feature>
<feature type="compositionally biased region" description="Pro residues" evidence="1">
    <location>
        <begin position="25"/>
        <end position="41"/>
    </location>
</feature>
<feature type="region of interest" description="Disordered" evidence="1">
    <location>
        <begin position="1"/>
        <end position="211"/>
    </location>
</feature>
<feature type="compositionally biased region" description="Low complexity" evidence="1">
    <location>
        <begin position="552"/>
        <end position="566"/>
    </location>
</feature>
<dbReference type="EMBL" id="JAVREO010000010">
    <property type="protein sequence ID" value="MDT0268212.1"/>
    <property type="molecule type" value="Genomic_DNA"/>
</dbReference>
<feature type="compositionally biased region" description="Gly residues" evidence="1">
    <location>
        <begin position="348"/>
        <end position="362"/>
    </location>
</feature>
<dbReference type="Proteomes" id="UP001183410">
    <property type="component" value="Unassembled WGS sequence"/>
</dbReference>
<feature type="compositionally biased region" description="Low complexity" evidence="1">
    <location>
        <begin position="157"/>
        <end position="169"/>
    </location>
</feature>
<evidence type="ECO:0000313" key="3">
    <source>
        <dbReference type="Proteomes" id="UP001183410"/>
    </source>
</evidence>
<feature type="region of interest" description="Disordered" evidence="1">
    <location>
        <begin position="223"/>
        <end position="370"/>
    </location>
</feature>
<name>A0ABU2JT99_9ACTN</name>
<proteinExistence type="predicted"/>
<feature type="region of interest" description="Disordered" evidence="1">
    <location>
        <begin position="544"/>
        <end position="569"/>
    </location>
</feature>
<keyword evidence="3" id="KW-1185">Reference proteome</keyword>
<organism evidence="2 3">
    <name type="scientific">Streptomyces chisholmiae</name>
    <dbReference type="NCBI Taxonomy" id="3075540"/>
    <lineage>
        <taxon>Bacteria</taxon>
        <taxon>Bacillati</taxon>
        <taxon>Actinomycetota</taxon>
        <taxon>Actinomycetes</taxon>
        <taxon>Kitasatosporales</taxon>
        <taxon>Streptomycetaceae</taxon>
        <taxon>Streptomyces</taxon>
    </lineage>
</organism>
<sequence length="593" mass="59136">MTSHNGRDDEPREGVVLPAGTGPVPGEPRPDVTPAPPPPGQPWSQHWGPGQTTPGGPGQPPPTQVVPQVPPAPPGAPPAPPAQPPGWPPAGPDQHAMPTQVTPVVSAGPPAPPAGGQGRPPATETTTQLRAVGPGGRGAPGAPAGPRPLPGQEPRHAQPSQPAQPAQPALPEGRQRPALPGPPGQGAQPTPPGGAADEGATELIPLVTDRFPAQDAATELLRAVPAAGAPDEGATELIPPVTDGPPGEAATQLLPPVPPAGPNPDETTRLRAVPPRQPGRHRSAAPTPPAAGGAAGGPDATQALPRLDGGGGPAQAGGPGGPDVSFNQLFRSAADREPARQPGPSAGWQGGGPGGGGGGWQDGPGPERRRSPALLVGAVIAGCAVLGLLAGYLLSGDGGGSSDDPVQPEAQGEETGGAGESDGAAGEPEQEPDAGEDPEAAARAQAEALSTLLADSNDSRDAVIRSVGNIRECEQLDQAAIDLRAAADQRTGLVDRLNELTLDQLPDSDQLIQALTEAWQASAEADDHYAAWADEARGNRGEVCRGGQAQHTGSANAGDAASGRATAAKERAAELWNPLAGRFGLPERAATQL</sequence>
<feature type="compositionally biased region" description="Basic and acidic residues" evidence="1">
    <location>
        <begin position="1"/>
        <end position="13"/>
    </location>
</feature>
<feature type="compositionally biased region" description="Pro residues" evidence="1">
    <location>
        <begin position="57"/>
        <end position="91"/>
    </location>
</feature>
<reference evidence="3" key="1">
    <citation type="submission" date="2023-07" db="EMBL/GenBank/DDBJ databases">
        <title>30 novel species of actinomycetes from the DSMZ collection.</title>
        <authorList>
            <person name="Nouioui I."/>
        </authorList>
    </citation>
    <scope>NUCLEOTIDE SEQUENCE [LARGE SCALE GENOMIC DNA]</scope>
    <source>
        <strain evidence="3">DSM 44915</strain>
    </source>
</reference>
<evidence type="ECO:0000256" key="1">
    <source>
        <dbReference type="SAM" id="MobiDB-lite"/>
    </source>
</evidence>
<feature type="compositionally biased region" description="Gly residues" evidence="1">
    <location>
        <begin position="308"/>
        <end position="321"/>
    </location>
</feature>
<protein>
    <submittedName>
        <fullName evidence="2">Uncharacterized protein</fullName>
    </submittedName>
</protein>
<comment type="caution">
    <text evidence="2">The sequence shown here is derived from an EMBL/GenBank/DDBJ whole genome shotgun (WGS) entry which is preliminary data.</text>
</comment>
<feature type="region of interest" description="Disordered" evidence="1">
    <location>
        <begin position="394"/>
        <end position="453"/>
    </location>
</feature>
<feature type="compositionally biased region" description="Low complexity" evidence="1">
    <location>
        <begin position="42"/>
        <end position="54"/>
    </location>
</feature>
<accession>A0ABU2JT99</accession>
<evidence type="ECO:0000313" key="2">
    <source>
        <dbReference type="EMBL" id="MDT0268212.1"/>
    </source>
</evidence>
<gene>
    <name evidence="2" type="ORF">RM844_18165</name>
</gene>